<comment type="caution">
    <text evidence="5">The sequence shown here is derived from an EMBL/GenBank/DDBJ whole genome shotgun (WGS) entry which is preliminary data.</text>
</comment>
<dbReference type="Pfam" id="PF13385">
    <property type="entry name" value="Laminin_G_3"/>
    <property type="match status" value="1"/>
</dbReference>
<dbReference type="SUPFAM" id="SSF49899">
    <property type="entry name" value="Concanavalin A-like lectins/glucanases"/>
    <property type="match status" value="1"/>
</dbReference>
<dbReference type="EMBL" id="BARS01019530">
    <property type="protein sequence ID" value="GAF91930.1"/>
    <property type="molecule type" value="Genomic_DNA"/>
</dbReference>
<dbReference type="InterPro" id="IPR006558">
    <property type="entry name" value="LamG-like"/>
</dbReference>
<evidence type="ECO:0000256" key="2">
    <source>
        <dbReference type="ARBA" id="ARBA00023157"/>
    </source>
</evidence>
<feature type="non-terminal residue" evidence="5">
    <location>
        <position position="197"/>
    </location>
</feature>
<protein>
    <recommendedName>
        <fullName evidence="4">LamG-like jellyroll fold domain-containing protein</fullName>
    </recommendedName>
</protein>
<accession>X0UU09</accession>
<dbReference type="SMART" id="SM00560">
    <property type="entry name" value="LamGL"/>
    <property type="match status" value="1"/>
</dbReference>
<name>X0UU09_9ZZZZ</name>
<evidence type="ECO:0000256" key="3">
    <source>
        <dbReference type="SAM" id="MobiDB-lite"/>
    </source>
</evidence>
<dbReference type="AlphaFoldDB" id="X0UU09"/>
<organism evidence="5">
    <name type="scientific">marine sediment metagenome</name>
    <dbReference type="NCBI Taxonomy" id="412755"/>
    <lineage>
        <taxon>unclassified sequences</taxon>
        <taxon>metagenomes</taxon>
        <taxon>ecological metagenomes</taxon>
    </lineage>
</organism>
<gene>
    <name evidence="5" type="ORF">S01H1_31635</name>
</gene>
<reference evidence="5" key="1">
    <citation type="journal article" date="2014" name="Front. Microbiol.">
        <title>High frequency of phylogenetically diverse reductive dehalogenase-homologous genes in deep subseafloor sedimentary metagenomes.</title>
        <authorList>
            <person name="Kawai M."/>
            <person name="Futagami T."/>
            <person name="Toyoda A."/>
            <person name="Takaki Y."/>
            <person name="Nishi S."/>
            <person name="Hori S."/>
            <person name="Arai W."/>
            <person name="Tsubouchi T."/>
            <person name="Morono Y."/>
            <person name="Uchiyama I."/>
            <person name="Ito T."/>
            <person name="Fujiyama A."/>
            <person name="Inagaki F."/>
            <person name="Takami H."/>
        </authorList>
    </citation>
    <scope>NUCLEOTIDE SEQUENCE</scope>
    <source>
        <strain evidence="5">Expedition CK06-06</strain>
    </source>
</reference>
<evidence type="ECO:0000313" key="5">
    <source>
        <dbReference type="EMBL" id="GAF91930.1"/>
    </source>
</evidence>
<feature type="region of interest" description="Disordered" evidence="3">
    <location>
        <begin position="177"/>
        <end position="197"/>
    </location>
</feature>
<dbReference type="Gene3D" id="2.60.120.200">
    <property type="match status" value="1"/>
</dbReference>
<evidence type="ECO:0000256" key="1">
    <source>
        <dbReference type="ARBA" id="ARBA00022729"/>
    </source>
</evidence>
<evidence type="ECO:0000259" key="4">
    <source>
        <dbReference type="SMART" id="SM00560"/>
    </source>
</evidence>
<sequence>MGNENWVSGKINNCLQFDGSNEYVNFEGIARFERTEPFSVECWFKTTTSAVMILLGNRGNAVPQRGWQLSFSNTDLIFLLHSTTGNNIRVHIAGVWNDDIWHHVIVTYDGSSIASHVKFYVDGSLKSTLIDNDALTGSIISTTNTQIAARDGANLCYTGFIDEVVIYDKELSQEEATFRWNEGNGTEDTEEPPTTIR</sequence>
<keyword evidence="1" id="KW-0732">Signal</keyword>
<keyword evidence="2" id="KW-1015">Disulfide bond</keyword>
<proteinExistence type="predicted"/>
<dbReference type="InterPro" id="IPR013320">
    <property type="entry name" value="ConA-like_dom_sf"/>
</dbReference>
<feature type="domain" description="LamG-like jellyroll fold" evidence="4">
    <location>
        <begin position="36"/>
        <end position="174"/>
    </location>
</feature>